<feature type="transmembrane region" description="Helical" evidence="7">
    <location>
        <begin position="28"/>
        <end position="46"/>
    </location>
</feature>
<evidence type="ECO:0000313" key="10">
    <source>
        <dbReference type="Proteomes" id="UP000184260"/>
    </source>
</evidence>
<dbReference type="Gene3D" id="3.40.720.10">
    <property type="entry name" value="Alkaline Phosphatase, subunit A"/>
    <property type="match status" value="1"/>
</dbReference>
<dbReference type="Gene3D" id="1.25.40.10">
    <property type="entry name" value="Tetratricopeptide repeat domain"/>
    <property type="match status" value="1"/>
</dbReference>
<comment type="subcellular location">
    <subcellularLocation>
        <location evidence="1">Cell membrane</location>
        <topology evidence="1">Multi-pass membrane protein</topology>
    </subcellularLocation>
</comment>
<dbReference type="InterPro" id="IPR050448">
    <property type="entry name" value="OpgB/LTA_synthase_biosynth"/>
</dbReference>
<dbReference type="Proteomes" id="UP000184260">
    <property type="component" value="Unassembled WGS sequence"/>
</dbReference>
<dbReference type="AlphaFoldDB" id="A0A1M6Z0E3"/>
<evidence type="ECO:0000256" key="4">
    <source>
        <dbReference type="ARBA" id="ARBA00022989"/>
    </source>
</evidence>
<feature type="transmembrane region" description="Helical" evidence="7">
    <location>
        <begin position="90"/>
        <end position="112"/>
    </location>
</feature>
<dbReference type="GO" id="GO:0016740">
    <property type="term" value="F:transferase activity"/>
    <property type="evidence" value="ECO:0007669"/>
    <property type="project" value="UniProtKB-KW"/>
</dbReference>
<dbReference type="GO" id="GO:0005886">
    <property type="term" value="C:plasma membrane"/>
    <property type="evidence" value="ECO:0007669"/>
    <property type="project" value="UniProtKB-SubCell"/>
</dbReference>
<feature type="transmembrane region" description="Helical" evidence="7">
    <location>
        <begin position="66"/>
        <end position="83"/>
    </location>
</feature>
<evidence type="ECO:0000256" key="6">
    <source>
        <dbReference type="SAM" id="MobiDB-lite"/>
    </source>
</evidence>
<reference evidence="10" key="1">
    <citation type="submission" date="2016-11" db="EMBL/GenBank/DDBJ databases">
        <authorList>
            <person name="Varghese N."/>
            <person name="Submissions S."/>
        </authorList>
    </citation>
    <scope>NUCLEOTIDE SEQUENCE [LARGE SCALE GENOMIC DNA]</scope>
    <source>
        <strain evidence="10">DSM 3661</strain>
    </source>
</reference>
<name>A0A1M6Z0E3_9FLAO</name>
<evidence type="ECO:0000256" key="3">
    <source>
        <dbReference type="ARBA" id="ARBA00022692"/>
    </source>
</evidence>
<keyword evidence="5 7" id="KW-0472">Membrane</keyword>
<feature type="transmembrane region" description="Helical" evidence="7">
    <location>
        <begin position="172"/>
        <end position="191"/>
    </location>
</feature>
<gene>
    <name evidence="9" type="ORF">SAMN05443669_100465</name>
</gene>
<dbReference type="InterPro" id="IPR011990">
    <property type="entry name" value="TPR-like_helical_dom_sf"/>
</dbReference>
<organism evidence="9 10">
    <name type="scientific">Flavobacterium xanthum</name>
    <dbReference type="NCBI Taxonomy" id="69322"/>
    <lineage>
        <taxon>Bacteria</taxon>
        <taxon>Pseudomonadati</taxon>
        <taxon>Bacteroidota</taxon>
        <taxon>Flavobacteriia</taxon>
        <taxon>Flavobacteriales</taxon>
        <taxon>Flavobacteriaceae</taxon>
        <taxon>Flavobacterium</taxon>
    </lineage>
</organism>
<keyword evidence="10" id="KW-1185">Reference proteome</keyword>
<evidence type="ECO:0000256" key="1">
    <source>
        <dbReference type="ARBA" id="ARBA00004651"/>
    </source>
</evidence>
<dbReference type="SUPFAM" id="SSF48452">
    <property type="entry name" value="TPR-like"/>
    <property type="match status" value="1"/>
</dbReference>
<protein>
    <submittedName>
        <fullName evidence="9">Phosphoglycerol transferase MdoB</fullName>
    </submittedName>
</protein>
<evidence type="ECO:0000256" key="2">
    <source>
        <dbReference type="ARBA" id="ARBA00022475"/>
    </source>
</evidence>
<dbReference type="SUPFAM" id="SSF53649">
    <property type="entry name" value="Alkaline phosphatase-like"/>
    <property type="match status" value="1"/>
</dbReference>
<evidence type="ECO:0000256" key="7">
    <source>
        <dbReference type="SAM" id="Phobius"/>
    </source>
</evidence>
<keyword evidence="2" id="KW-1003">Cell membrane</keyword>
<evidence type="ECO:0000313" key="9">
    <source>
        <dbReference type="EMBL" id="SHL23843.1"/>
    </source>
</evidence>
<dbReference type="STRING" id="69322.SAMN05443669_100465"/>
<dbReference type="CDD" id="cd16015">
    <property type="entry name" value="LTA_synthase"/>
    <property type="match status" value="1"/>
</dbReference>
<dbReference type="PANTHER" id="PTHR47371">
    <property type="entry name" value="LIPOTEICHOIC ACID SYNTHASE"/>
    <property type="match status" value="1"/>
</dbReference>
<sequence length="813" mass="93628">MGRNDPKRNDQSIIYSAMKIKFNYKNSLEYLYSTVSLMLIFCLLSLIEIFKNFEIQLFLYKLLDDFFTGIFIGLLFFPLYVVLKQVKNSLGIMVIRFLFSIIALIQLGLIGYSLTTHINLGADLLGYSWSDMYTTVTASLSLSFLLFLPFIILPIVYLGLNRLLQQYGPKANAKIILVVVLLSCSLNFLVASNQKPISQNKLNFLLSDIIRAKNDQAFANEGSMTFKKEFPLEEASENTKDVLAPFFTINKNNPNIVFIIVEGLGSDFTDDGDYKGFTPYLDSLTEKSLYWENFVSNSGRTFGALPSLMGSLPFGENGFMELNPLPKHNSLISFLKSNGYATSYYCGDESTFDRKSTFLEYNGIDKIIDINKFGPGYTKTKANSGGFSWGYPDAEIYRKTLSELKDNKQPRLDIIMTLTNHEPFDFPSKNIYLEKVERILKTKSYFEKNKLKEYKDIFACLLYTDSSIKNFMETYSKRPDYANTIFIITGDHRLIPVPQKDNLSRFHVPFYIYSPLLKKTAKFKSISSHSDVTPSLVSFLTNNYKFNKPEKTTWISKGLDTVREFRNIHNIALMRYKGSISDYIYKDYFYSDGALFKIDENFNVSETDNDMTEKVSSSFNDFKKLNSYVTKKNKITKIASSFKKPTYEFTTEELSIIKKLTKGLDPDHIFFLARDLAFKKEREKARLLCNYILNELPNYGDVRTLKGRTLAWDGDYKNAEIELQEVIRRTPYYGDSYLALMDVYWWSGQNKKAIDIGKKALGNQINDPELGYKLAQAYKRMNNFKESNKTIDSLTARSPENKEYSNFKKSLKK</sequence>
<keyword evidence="3 7" id="KW-0812">Transmembrane</keyword>
<evidence type="ECO:0000256" key="5">
    <source>
        <dbReference type="ARBA" id="ARBA00023136"/>
    </source>
</evidence>
<dbReference type="PANTHER" id="PTHR47371:SF3">
    <property type="entry name" value="PHOSPHOGLYCEROL TRANSFERASE I"/>
    <property type="match status" value="1"/>
</dbReference>
<keyword evidence="9" id="KW-0808">Transferase</keyword>
<proteinExistence type="predicted"/>
<dbReference type="InterPro" id="IPR017850">
    <property type="entry name" value="Alkaline_phosphatase_core_sf"/>
</dbReference>
<dbReference type="EMBL" id="FRBU01000004">
    <property type="protein sequence ID" value="SHL23843.1"/>
    <property type="molecule type" value="Genomic_DNA"/>
</dbReference>
<accession>A0A1M6Z0E3</accession>
<dbReference type="InterPro" id="IPR000917">
    <property type="entry name" value="Sulfatase_N"/>
</dbReference>
<evidence type="ECO:0000259" key="8">
    <source>
        <dbReference type="Pfam" id="PF00884"/>
    </source>
</evidence>
<keyword evidence="4 7" id="KW-1133">Transmembrane helix</keyword>
<dbReference type="Pfam" id="PF00884">
    <property type="entry name" value="Sulfatase"/>
    <property type="match status" value="1"/>
</dbReference>
<feature type="region of interest" description="Disordered" evidence="6">
    <location>
        <begin position="790"/>
        <end position="813"/>
    </location>
</feature>
<feature type="domain" description="Sulfatase N-terminal" evidence="8">
    <location>
        <begin position="254"/>
        <end position="538"/>
    </location>
</feature>
<feature type="transmembrane region" description="Helical" evidence="7">
    <location>
        <begin position="132"/>
        <end position="160"/>
    </location>
</feature>